<dbReference type="InterPro" id="IPR002789">
    <property type="entry name" value="HerA_central"/>
</dbReference>
<protein>
    <recommendedName>
        <fullName evidence="1">Helicase HerA central domain-containing protein</fullName>
    </recommendedName>
</protein>
<dbReference type="SUPFAM" id="SSF52540">
    <property type="entry name" value="P-loop containing nucleoside triphosphate hydrolases"/>
    <property type="match status" value="1"/>
</dbReference>
<dbReference type="InterPro" id="IPR027417">
    <property type="entry name" value="P-loop_NTPase"/>
</dbReference>
<dbReference type="AlphaFoldDB" id="X0T959"/>
<proteinExistence type="predicted"/>
<reference evidence="2" key="1">
    <citation type="journal article" date="2014" name="Front. Microbiol.">
        <title>High frequency of phylogenetically diverse reductive dehalogenase-homologous genes in deep subseafloor sedimentary metagenomes.</title>
        <authorList>
            <person name="Kawai M."/>
            <person name="Futagami T."/>
            <person name="Toyoda A."/>
            <person name="Takaki Y."/>
            <person name="Nishi S."/>
            <person name="Hori S."/>
            <person name="Arai W."/>
            <person name="Tsubouchi T."/>
            <person name="Morono Y."/>
            <person name="Uchiyama I."/>
            <person name="Ito T."/>
            <person name="Fujiyama A."/>
            <person name="Inagaki F."/>
            <person name="Takami H."/>
        </authorList>
    </citation>
    <scope>NUCLEOTIDE SEQUENCE</scope>
    <source>
        <strain evidence="2">Expedition CK06-06</strain>
    </source>
</reference>
<comment type="caution">
    <text evidence="2">The sequence shown here is derived from an EMBL/GenBank/DDBJ whole genome shotgun (WGS) entry which is preliminary data.</text>
</comment>
<dbReference type="Pfam" id="PF01935">
    <property type="entry name" value="DUF87"/>
    <property type="match status" value="1"/>
</dbReference>
<gene>
    <name evidence="2" type="ORF">S01H1_27457</name>
</gene>
<organism evidence="2">
    <name type="scientific">marine sediment metagenome</name>
    <dbReference type="NCBI Taxonomy" id="412755"/>
    <lineage>
        <taxon>unclassified sequences</taxon>
        <taxon>metagenomes</taxon>
        <taxon>ecological metagenomes</taxon>
    </lineage>
</organism>
<dbReference type="EMBL" id="BARS01016719">
    <property type="protein sequence ID" value="GAF90003.1"/>
    <property type="molecule type" value="Genomic_DNA"/>
</dbReference>
<dbReference type="Gene3D" id="3.40.50.300">
    <property type="entry name" value="P-loop containing nucleotide triphosphate hydrolases"/>
    <property type="match status" value="1"/>
</dbReference>
<name>X0T959_9ZZZZ</name>
<evidence type="ECO:0000313" key="2">
    <source>
        <dbReference type="EMBL" id="GAF90003.1"/>
    </source>
</evidence>
<feature type="non-terminal residue" evidence="2">
    <location>
        <position position="138"/>
    </location>
</feature>
<feature type="domain" description="Helicase HerA central" evidence="1">
    <location>
        <begin position="87"/>
        <end position="136"/>
    </location>
</feature>
<accession>X0T959</accession>
<evidence type="ECO:0000259" key="1">
    <source>
        <dbReference type="Pfam" id="PF01935"/>
    </source>
</evidence>
<sequence>MIGRIVNADLNFARCEFTAEVKEGDHVSFKRRQRSGGGEVVCRVERLESTSFGGLRGWIVYLEPIDSPPRNMTELYRHIKRVDKGILEIGENISGETVRMGVNPLFNHLMVAGMTGRGKTHFMIVLLEELIEHGVPCL</sequence>